<dbReference type="InterPro" id="IPR050704">
    <property type="entry name" value="Peptidase_C85-like"/>
</dbReference>
<proteinExistence type="predicted"/>
<name>A0ABD3MDD6_9STRA</name>
<dbReference type="PROSITE" id="PS50802">
    <property type="entry name" value="OTU"/>
    <property type="match status" value="1"/>
</dbReference>
<keyword evidence="4" id="KW-1185">Reference proteome</keyword>
<dbReference type="InterPro" id="IPR038765">
    <property type="entry name" value="Papain-like_cys_pep_sf"/>
</dbReference>
<protein>
    <recommendedName>
        <fullName evidence="2">OTU domain-containing protein</fullName>
    </recommendedName>
</protein>
<sequence>MPETIDEMIARHKKEVKSFQGEKLAAIKNAKSRGKKAKTAVKEAEFKYDGLEWDMKERHRMEMDQLSGGGEVVNGDDAAPSQEEAIESTAEISQEEATPSHQPLTSQAEEQPNTTSLNEEEVRRQKALQKKLKKKNQQRQMEIDREKRIEEENSTAGPSRRQLELEAMQTLYLRPRGLAVQEVEADGNCLYRAVAMQCRRLNLDVVDVTSEKCYDKIRTICADVLMGSNRAEYEPFAECGEGYSAAGGGENEHHGNHPATFEEYVNNVRSTSTWGGQLELRALCEGLKCPIVVFSAEGPPLTMGADYAQGGAAEGEMSCDKNNSLLLSFHRHYYALGEHYNSVVPE</sequence>
<dbReference type="Pfam" id="PF02338">
    <property type="entry name" value="OTU"/>
    <property type="match status" value="1"/>
</dbReference>
<feature type="compositionally biased region" description="Polar residues" evidence="1">
    <location>
        <begin position="90"/>
        <end position="117"/>
    </location>
</feature>
<dbReference type="CDD" id="cd22748">
    <property type="entry name" value="OTU_OTUD6-like"/>
    <property type="match status" value="1"/>
</dbReference>
<dbReference type="AlphaFoldDB" id="A0ABD3MDD6"/>
<comment type="caution">
    <text evidence="3">The sequence shown here is derived from an EMBL/GenBank/DDBJ whole genome shotgun (WGS) entry which is preliminary data.</text>
</comment>
<evidence type="ECO:0000313" key="4">
    <source>
        <dbReference type="Proteomes" id="UP001530293"/>
    </source>
</evidence>
<dbReference type="PANTHER" id="PTHR12419:SF10">
    <property type="entry name" value="DEUBIQUITINASE OTUD6B"/>
    <property type="match status" value="1"/>
</dbReference>
<gene>
    <name evidence="3" type="ORF">ACHAWU_010141</name>
</gene>
<feature type="domain" description="OTU" evidence="2">
    <location>
        <begin position="178"/>
        <end position="346"/>
    </location>
</feature>
<dbReference type="EMBL" id="JALLBG020000144">
    <property type="protein sequence ID" value="KAL3761964.1"/>
    <property type="molecule type" value="Genomic_DNA"/>
</dbReference>
<dbReference type="InterPro" id="IPR003323">
    <property type="entry name" value="OTU_dom"/>
</dbReference>
<dbReference type="Proteomes" id="UP001530293">
    <property type="component" value="Unassembled WGS sequence"/>
</dbReference>
<feature type="region of interest" description="Disordered" evidence="1">
    <location>
        <begin position="62"/>
        <end position="162"/>
    </location>
</feature>
<organism evidence="3 4">
    <name type="scientific">Discostella pseudostelligera</name>
    <dbReference type="NCBI Taxonomy" id="259834"/>
    <lineage>
        <taxon>Eukaryota</taxon>
        <taxon>Sar</taxon>
        <taxon>Stramenopiles</taxon>
        <taxon>Ochrophyta</taxon>
        <taxon>Bacillariophyta</taxon>
        <taxon>Coscinodiscophyceae</taxon>
        <taxon>Thalassiosirophycidae</taxon>
        <taxon>Stephanodiscales</taxon>
        <taxon>Stephanodiscaceae</taxon>
        <taxon>Discostella</taxon>
    </lineage>
</organism>
<evidence type="ECO:0000259" key="2">
    <source>
        <dbReference type="PROSITE" id="PS50802"/>
    </source>
</evidence>
<dbReference type="Gene3D" id="3.90.70.80">
    <property type="match status" value="1"/>
</dbReference>
<feature type="compositionally biased region" description="Basic residues" evidence="1">
    <location>
        <begin position="125"/>
        <end position="137"/>
    </location>
</feature>
<reference evidence="3 4" key="1">
    <citation type="submission" date="2024-10" db="EMBL/GenBank/DDBJ databases">
        <title>Updated reference genomes for cyclostephanoid diatoms.</title>
        <authorList>
            <person name="Roberts W.R."/>
            <person name="Alverson A.J."/>
        </authorList>
    </citation>
    <scope>NUCLEOTIDE SEQUENCE [LARGE SCALE GENOMIC DNA]</scope>
    <source>
        <strain evidence="3 4">AJA232-27</strain>
    </source>
</reference>
<dbReference type="SUPFAM" id="SSF54001">
    <property type="entry name" value="Cysteine proteinases"/>
    <property type="match status" value="1"/>
</dbReference>
<feature type="compositionally biased region" description="Basic and acidic residues" evidence="1">
    <location>
        <begin position="141"/>
        <end position="151"/>
    </location>
</feature>
<accession>A0ABD3MDD6</accession>
<evidence type="ECO:0000313" key="3">
    <source>
        <dbReference type="EMBL" id="KAL3761964.1"/>
    </source>
</evidence>
<evidence type="ECO:0000256" key="1">
    <source>
        <dbReference type="SAM" id="MobiDB-lite"/>
    </source>
</evidence>
<dbReference type="PANTHER" id="PTHR12419">
    <property type="entry name" value="OTU DOMAIN CONTAINING PROTEIN"/>
    <property type="match status" value="1"/>
</dbReference>